<evidence type="ECO:0000313" key="2">
    <source>
        <dbReference type="Proteomes" id="UP000294588"/>
    </source>
</evidence>
<dbReference type="Proteomes" id="UP000294588">
    <property type="component" value="Unassembled WGS sequence"/>
</dbReference>
<proteinExistence type="predicted"/>
<gene>
    <name evidence="1" type="ORF">E0946_02310</name>
</gene>
<name>A0AC61QK78_9BACT</name>
<protein>
    <submittedName>
        <fullName evidence="1">Transcriptional regulator</fullName>
    </submittedName>
</protein>
<evidence type="ECO:0000313" key="1">
    <source>
        <dbReference type="EMBL" id="TDF73869.1"/>
    </source>
</evidence>
<sequence length="119" mass="13654">MLAKCKCKNISKTKLTEIIDGLPEENIIDQLCEFFRVFGDSTRLRILYFLSCNEFCVADLSTLVGMQQSAVSHQLQTLRLHRLVKCRKEGTTSYYSLDDSHVQEIFGIALKHINEVLIK</sequence>
<organism evidence="1 2">
    <name type="scientific">Candidatus Syntrophosphaera thermopropionivorans</name>
    <dbReference type="NCBI Taxonomy" id="2593015"/>
    <lineage>
        <taxon>Bacteria</taxon>
        <taxon>Pseudomonadati</taxon>
        <taxon>Candidatus Cloacimonadota</taxon>
        <taxon>Candidatus Cloacimonadia</taxon>
        <taxon>Candidatus Cloacimonadales</taxon>
        <taxon>Candidatus Cloacimonadaceae</taxon>
        <taxon>Candidatus Syntrophosphaera</taxon>
    </lineage>
</organism>
<dbReference type="EMBL" id="SMOG01000003">
    <property type="protein sequence ID" value="TDF73869.1"/>
    <property type="molecule type" value="Genomic_DNA"/>
</dbReference>
<accession>A0AC61QK78</accession>
<comment type="caution">
    <text evidence="1">The sequence shown here is derived from an EMBL/GenBank/DDBJ whole genome shotgun (WGS) entry which is preliminary data.</text>
</comment>
<keyword evidence="2" id="KW-1185">Reference proteome</keyword>
<reference evidence="1" key="1">
    <citation type="submission" date="2019-03" db="EMBL/GenBank/DDBJ databases">
        <title>Candidatus Syntrophosphaera thermopropionivorans: a novel player in syntrophic propionate oxidation during anaerobic digestion.</title>
        <authorList>
            <person name="Dyksma S."/>
        </authorList>
    </citation>
    <scope>NUCLEOTIDE SEQUENCE</scope>
    <source>
        <strain evidence="1">W5</strain>
    </source>
</reference>